<organism evidence="1 2">
    <name type="scientific">Cochliobolus carbonum (strain 26-R-13)</name>
    <name type="common">Maize leaf spot fungus</name>
    <name type="synonym">Bipolaris zeicola</name>
    <dbReference type="NCBI Taxonomy" id="930089"/>
    <lineage>
        <taxon>Eukaryota</taxon>
        <taxon>Fungi</taxon>
        <taxon>Dikarya</taxon>
        <taxon>Ascomycota</taxon>
        <taxon>Pezizomycotina</taxon>
        <taxon>Dothideomycetes</taxon>
        <taxon>Pleosporomycetidae</taxon>
        <taxon>Pleosporales</taxon>
        <taxon>Pleosporineae</taxon>
        <taxon>Pleosporaceae</taxon>
        <taxon>Bipolaris</taxon>
    </lineage>
</organism>
<dbReference type="RefSeq" id="XP_007716209.1">
    <property type="nucleotide sequence ID" value="XM_007718019.1"/>
</dbReference>
<dbReference type="Proteomes" id="UP000053841">
    <property type="component" value="Unassembled WGS sequence"/>
</dbReference>
<dbReference type="KEGG" id="bze:COCCADRAFT_106419"/>
<proteinExistence type="predicted"/>
<dbReference type="EMBL" id="KI964745">
    <property type="protein sequence ID" value="EUC29480.1"/>
    <property type="molecule type" value="Genomic_DNA"/>
</dbReference>
<dbReference type="GeneID" id="19143394"/>
<protein>
    <submittedName>
        <fullName evidence="1">Uncharacterized protein</fullName>
    </submittedName>
</protein>
<keyword evidence="2" id="KW-1185">Reference proteome</keyword>
<reference evidence="1 2" key="1">
    <citation type="journal article" date="2013" name="PLoS Genet.">
        <title>Comparative genome structure, secondary metabolite, and effector coding capacity across Cochliobolus pathogens.</title>
        <authorList>
            <person name="Condon B.J."/>
            <person name="Leng Y."/>
            <person name="Wu D."/>
            <person name="Bushley K.E."/>
            <person name="Ohm R.A."/>
            <person name="Otillar R."/>
            <person name="Martin J."/>
            <person name="Schackwitz W."/>
            <person name="Grimwood J."/>
            <person name="MohdZainudin N."/>
            <person name="Xue C."/>
            <person name="Wang R."/>
            <person name="Manning V.A."/>
            <person name="Dhillon B."/>
            <person name="Tu Z.J."/>
            <person name="Steffenson B.J."/>
            <person name="Salamov A."/>
            <person name="Sun H."/>
            <person name="Lowry S."/>
            <person name="LaButti K."/>
            <person name="Han J."/>
            <person name="Copeland A."/>
            <person name="Lindquist E."/>
            <person name="Barry K."/>
            <person name="Schmutz J."/>
            <person name="Baker S.E."/>
            <person name="Ciuffetti L.M."/>
            <person name="Grigoriev I.V."/>
            <person name="Zhong S."/>
            <person name="Turgeon B.G."/>
        </authorList>
    </citation>
    <scope>NUCLEOTIDE SEQUENCE [LARGE SCALE GENOMIC DNA]</scope>
    <source>
        <strain evidence="1 2">26-R-13</strain>
    </source>
</reference>
<evidence type="ECO:0000313" key="2">
    <source>
        <dbReference type="Proteomes" id="UP000053841"/>
    </source>
</evidence>
<accession>W6XW96</accession>
<dbReference type="HOGENOM" id="CLU_2873723_0_0_1"/>
<sequence length="64" mass="7179">DIWWAGCGTQDYCSCPIREGRLVVCFTVTPLEVADRCLARPLNRECSCCDDVNVIAWHFVVLGC</sequence>
<evidence type="ECO:0000313" key="1">
    <source>
        <dbReference type="EMBL" id="EUC29480.1"/>
    </source>
</evidence>
<dbReference type="AlphaFoldDB" id="W6XW96"/>
<name>W6XW96_COCC2</name>
<feature type="non-terminal residue" evidence="1">
    <location>
        <position position="1"/>
    </location>
</feature>
<gene>
    <name evidence="1" type="ORF">COCCADRAFT_106419</name>
</gene>